<gene>
    <name evidence="2" type="ORF">PPL_04565</name>
</gene>
<evidence type="ECO:0000313" key="2">
    <source>
        <dbReference type="EMBL" id="EFA82145.1"/>
    </source>
</evidence>
<evidence type="ECO:0000256" key="1">
    <source>
        <dbReference type="SAM" id="MobiDB-lite"/>
    </source>
</evidence>
<dbReference type="EMBL" id="ADBJ01000020">
    <property type="protein sequence ID" value="EFA82145.1"/>
    <property type="molecule type" value="Genomic_DNA"/>
</dbReference>
<organism evidence="2 3">
    <name type="scientific">Heterostelium pallidum (strain ATCC 26659 / Pp 5 / PN500)</name>
    <name type="common">Cellular slime mold</name>
    <name type="synonym">Polysphondylium pallidum</name>
    <dbReference type="NCBI Taxonomy" id="670386"/>
    <lineage>
        <taxon>Eukaryota</taxon>
        <taxon>Amoebozoa</taxon>
        <taxon>Evosea</taxon>
        <taxon>Eumycetozoa</taxon>
        <taxon>Dictyostelia</taxon>
        <taxon>Acytosteliales</taxon>
        <taxon>Acytosteliaceae</taxon>
        <taxon>Heterostelium</taxon>
    </lineage>
</organism>
<reference evidence="2 3" key="1">
    <citation type="journal article" date="2011" name="Genome Res.">
        <title>Phylogeny-wide analysis of social amoeba genomes highlights ancient origins for complex intercellular communication.</title>
        <authorList>
            <person name="Heidel A.J."/>
            <person name="Lawal H.M."/>
            <person name="Felder M."/>
            <person name="Schilde C."/>
            <person name="Helps N.R."/>
            <person name="Tunggal B."/>
            <person name="Rivero F."/>
            <person name="John U."/>
            <person name="Schleicher M."/>
            <person name="Eichinger L."/>
            <person name="Platzer M."/>
            <person name="Noegel A.A."/>
            <person name="Schaap P."/>
            <person name="Gloeckner G."/>
        </authorList>
    </citation>
    <scope>NUCLEOTIDE SEQUENCE [LARGE SCALE GENOMIC DNA]</scope>
    <source>
        <strain evidence="3">ATCC 26659 / Pp 5 / PN500</strain>
    </source>
</reference>
<dbReference type="AlphaFoldDB" id="D3B7X7"/>
<dbReference type="InParanoid" id="D3B7X7"/>
<feature type="region of interest" description="Disordered" evidence="1">
    <location>
        <begin position="17"/>
        <end position="87"/>
    </location>
</feature>
<protein>
    <submittedName>
        <fullName evidence="2">Uncharacterized protein</fullName>
    </submittedName>
</protein>
<dbReference type="RefSeq" id="XP_020434262.1">
    <property type="nucleotide sequence ID" value="XM_020575467.1"/>
</dbReference>
<accession>D3B7X7</accession>
<evidence type="ECO:0000313" key="3">
    <source>
        <dbReference type="Proteomes" id="UP000001396"/>
    </source>
</evidence>
<dbReference type="Proteomes" id="UP000001396">
    <property type="component" value="Unassembled WGS sequence"/>
</dbReference>
<proteinExistence type="predicted"/>
<name>D3B7X7_HETP5</name>
<keyword evidence="3" id="KW-1185">Reference proteome</keyword>
<feature type="compositionally biased region" description="Low complexity" evidence="1">
    <location>
        <begin position="30"/>
        <end position="39"/>
    </location>
</feature>
<dbReference type="GeneID" id="31360052"/>
<comment type="caution">
    <text evidence="2">The sequence shown here is derived from an EMBL/GenBank/DDBJ whole genome shotgun (WGS) entry which is preliminary data.</text>
</comment>
<sequence length="275" mass="31586">MLKYYHSRIKLERIIEEDKENDSPTPSVLNFNNPNSNNYDKNDRKYEDSTEMEIDESLILNPSPASSDEEQNTPPIPSNPIKLNNIKNDLSSKSKNLNITNNNNSSKDIDLNGYYQLALGLFPLCPSLYNVFVRYEEIDISLNNILLLTNRVKVLSNLLQKKTTLSRYELLVENLAYRIDLFKVNSIQISEICSICLEVSKLMSYVDPVFRNPISMDDNQLNKILKLTLDHLKSIKTKLSQLFTRNEYIYKTTMLIDASTKSTNTKSILSELPSS</sequence>